<evidence type="ECO:0000313" key="3">
    <source>
        <dbReference type="Proteomes" id="UP001054837"/>
    </source>
</evidence>
<gene>
    <name evidence="2" type="ORF">CDAR_222041</name>
</gene>
<sequence length="200" mass="22049">MGRGTVPTEELFPVPITFCPLHQSTCQLLASSPPDRDETLKSVTGGEGSPLPRLLHSPFKNSNADLHIKNGASKVYGGAFRKPNSSVVITRSNLSSSKHIGNQEIENKLFGSQHESPISDLMENPSGDWEPPPPTASGHGPLISPLLFLRRKTGFYPEQLWINSPPHQFWKIITFRSKIHQSRGTEILGARFCRIGGLDF</sequence>
<dbReference type="AlphaFoldDB" id="A0AAV4V170"/>
<dbReference type="EMBL" id="BPLQ01012208">
    <property type="protein sequence ID" value="GIY63706.1"/>
    <property type="molecule type" value="Genomic_DNA"/>
</dbReference>
<feature type="region of interest" description="Disordered" evidence="1">
    <location>
        <begin position="30"/>
        <end position="55"/>
    </location>
</feature>
<protein>
    <submittedName>
        <fullName evidence="2">Uncharacterized protein</fullName>
    </submittedName>
</protein>
<proteinExistence type="predicted"/>
<evidence type="ECO:0000313" key="2">
    <source>
        <dbReference type="EMBL" id="GIY63706.1"/>
    </source>
</evidence>
<dbReference type="Proteomes" id="UP001054837">
    <property type="component" value="Unassembled WGS sequence"/>
</dbReference>
<keyword evidence="3" id="KW-1185">Reference proteome</keyword>
<comment type="caution">
    <text evidence="2">The sequence shown here is derived from an EMBL/GenBank/DDBJ whole genome shotgun (WGS) entry which is preliminary data.</text>
</comment>
<reference evidence="2 3" key="1">
    <citation type="submission" date="2021-06" db="EMBL/GenBank/DDBJ databases">
        <title>Caerostris darwini draft genome.</title>
        <authorList>
            <person name="Kono N."/>
            <person name="Arakawa K."/>
        </authorList>
    </citation>
    <scope>NUCLEOTIDE SEQUENCE [LARGE SCALE GENOMIC DNA]</scope>
</reference>
<feature type="region of interest" description="Disordered" evidence="1">
    <location>
        <begin position="113"/>
        <end position="136"/>
    </location>
</feature>
<name>A0AAV4V170_9ARAC</name>
<evidence type="ECO:0000256" key="1">
    <source>
        <dbReference type="SAM" id="MobiDB-lite"/>
    </source>
</evidence>
<accession>A0AAV4V170</accession>
<organism evidence="2 3">
    <name type="scientific">Caerostris darwini</name>
    <dbReference type="NCBI Taxonomy" id="1538125"/>
    <lineage>
        <taxon>Eukaryota</taxon>
        <taxon>Metazoa</taxon>
        <taxon>Ecdysozoa</taxon>
        <taxon>Arthropoda</taxon>
        <taxon>Chelicerata</taxon>
        <taxon>Arachnida</taxon>
        <taxon>Araneae</taxon>
        <taxon>Araneomorphae</taxon>
        <taxon>Entelegynae</taxon>
        <taxon>Araneoidea</taxon>
        <taxon>Araneidae</taxon>
        <taxon>Caerostris</taxon>
    </lineage>
</organism>